<name>A0A9Q0RQN2_BLOTA</name>
<evidence type="ECO:0000256" key="1">
    <source>
        <dbReference type="ARBA" id="ARBA00004613"/>
    </source>
</evidence>
<proteinExistence type="predicted"/>
<keyword evidence="5" id="KW-0472">Membrane</keyword>
<evidence type="ECO:0000256" key="5">
    <source>
        <dbReference type="SAM" id="Phobius"/>
    </source>
</evidence>
<dbReference type="AlphaFoldDB" id="A0A9Q0RQN2"/>
<feature type="region of interest" description="Disordered" evidence="4">
    <location>
        <begin position="413"/>
        <end position="441"/>
    </location>
</feature>
<dbReference type="Proteomes" id="UP001142055">
    <property type="component" value="Chromosome 1"/>
</dbReference>
<feature type="compositionally biased region" description="Polar residues" evidence="4">
    <location>
        <begin position="220"/>
        <end position="236"/>
    </location>
</feature>
<dbReference type="PROSITE" id="PS00511">
    <property type="entry name" value="CRF"/>
    <property type="match status" value="1"/>
</dbReference>
<accession>A0A9Q0RQN2</accession>
<evidence type="ECO:0000256" key="3">
    <source>
        <dbReference type="ARBA" id="ARBA00022702"/>
    </source>
</evidence>
<organism evidence="7 8">
    <name type="scientific">Blomia tropicalis</name>
    <name type="common">Mite</name>
    <dbReference type="NCBI Taxonomy" id="40697"/>
    <lineage>
        <taxon>Eukaryota</taxon>
        <taxon>Metazoa</taxon>
        <taxon>Ecdysozoa</taxon>
        <taxon>Arthropoda</taxon>
        <taxon>Chelicerata</taxon>
        <taxon>Arachnida</taxon>
        <taxon>Acari</taxon>
        <taxon>Acariformes</taxon>
        <taxon>Sarcoptiformes</taxon>
        <taxon>Astigmata</taxon>
        <taxon>Glycyphagoidea</taxon>
        <taxon>Echimyopodidae</taxon>
        <taxon>Blomia</taxon>
    </lineage>
</organism>
<feature type="transmembrane region" description="Helical" evidence="5">
    <location>
        <begin position="701"/>
        <end position="719"/>
    </location>
</feature>
<keyword evidence="8" id="KW-1185">Reference proteome</keyword>
<keyword evidence="5" id="KW-0812">Transmembrane</keyword>
<feature type="region of interest" description="Disordered" evidence="4">
    <location>
        <begin position="578"/>
        <end position="612"/>
    </location>
</feature>
<evidence type="ECO:0000256" key="4">
    <source>
        <dbReference type="SAM" id="MobiDB-lite"/>
    </source>
</evidence>
<feature type="transmembrane region" description="Helical" evidence="5">
    <location>
        <begin position="171"/>
        <end position="190"/>
    </location>
</feature>
<dbReference type="EMBL" id="JAPWDV010000001">
    <property type="protein sequence ID" value="KAJ6222921.1"/>
    <property type="molecule type" value="Genomic_DNA"/>
</dbReference>
<dbReference type="Pfam" id="PF00473">
    <property type="entry name" value="CRF"/>
    <property type="match status" value="1"/>
</dbReference>
<feature type="compositionally biased region" description="Basic and acidic residues" evidence="4">
    <location>
        <begin position="592"/>
        <end position="609"/>
    </location>
</feature>
<keyword evidence="3" id="KW-0372">Hormone</keyword>
<feature type="compositionally biased region" description="Acidic residues" evidence="4">
    <location>
        <begin position="413"/>
        <end position="428"/>
    </location>
</feature>
<dbReference type="InterPro" id="IPR018446">
    <property type="entry name" value="Corticotropin-releasing_fac_CS"/>
</dbReference>
<feature type="region of interest" description="Disordered" evidence="4">
    <location>
        <begin position="217"/>
        <end position="236"/>
    </location>
</feature>
<sequence>MYTVNDDQNSSFIECSSVRNELPTNIVTTTKTMTTMINCDSTKCELKSAPPTSNFDDHFQSYISNDDVNIQHQTQDKMKKMNKTPITTIINTNVPLKFNSERDSTDIMLRKNSLSSGIDLMESFPHLFIYYSIIVNHFRVSSITTSVNSLKSLYAQQSCKTPQQYRRHLNLVPLLLFLLFTIPAIMSAQISSNTPNTTPPPPVAPSHIDQTQMLSKLEQQKQNQHNNDPNHPKHSTLQSNVIHERLNPIELKLLNQLMDHQVDHRMFHHNRPENEMSDHIFDPTSEEISIDLKESSGHATSAGKRRNIQVPIEGMYVSHKRSKNFEHAKKLDLSASDEMEFKERKTFDGINDHKTNNLNHYSSSHRYPESFRLTPHEAHALVQKVINNGIIDATDFKTLEYLAQKYTLGIESEDGADVEDEEEEEANDDLNPLPIKPNLGNDESLSAEQELLAINRIKPLSNERIIPVEQLLPVADPSHNHVITTANEGKMGETQPKTTKSGIVNEDLLKGYQNLEQVLEILMHTENTLKKRGEGPQLSIDSPLVVLRERLLMELARRRAKATQEQIAINSEILKKIGRRRRRRSVSEQDQMEPKSTTKDESDRNERQIKSSVDCDEERCNLHDLNTKWSNIRESMYGMLSNDHNVLNVNSNYPPIATSHHSYHSGRPFHHETVGIVGGIGGAISESINENNSLNTINDCVIMINILYLIMMITIMMKVKNRLMMNENNCICHHFYQNNNIIQY</sequence>
<evidence type="ECO:0000256" key="2">
    <source>
        <dbReference type="ARBA" id="ARBA00022525"/>
    </source>
</evidence>
<dbReference type="GO" id="GO:0005179">
    <property type="term" value="F:hormone activity"/>
    <property type="evidence" value="ECO:0007669"/>
    <property type="project" value="UniProtKB-KW"/>
</dbReference>
<gene>
    <name evidence="7" type="ORF">RDWZM_001466</name>
</gene>
<evidence type="ECO:0000313" key="8">
    <source>
        <dbReference type="Proteomes" id="UP001142055"/>
    </source>
</evidence>
<feature type="domain" description="Corticotropin-releasing factor" evidence="6">
    <location>
        <begin position="534"/>
        <end position="577"/>
    </location>
</feature>
<evidence type="ECO:0000259" key="6">
    <source>
        <dbReference type="SMART" id="SM00039"/>
    </source>
</evidence>
<comment type="subcellular location">
    <subcellularLocation>
        <location evidence="1">Secreted</location>
    </subcellularLocation>
</comment>
<evidence type="ECO:0000313" key="7">
    <source>
        <dbReference type="EMBL" id="KAJ6222921.1"/>
    </source>
</evidence>
<keyword evidence="5" id="KW-1133">Transmembrane helix</keyword>
<dbReference type="InterPro" id="IPR000187">
    <property type="entry name" value="CRF"/>
</dbReference>
<protein>
    <recommendedName>
        <fullName evidence="6">Corticotropin-releasing factor domain-containing protein</fullName>
    </recommendedName>
</protein>
<comment type="caution">
    <text evidence="7">The sequence shown here is derived from an EMBL/GenBank/DDBJ whole genome shotgun (WGS) entry which is preliminary data.</text>
</comment>
<reference evidence="7" key="1">
    <citation type="submission" date="2022-12" db="EMBL/GenBank/DDBJ databases">
        <title>Genome assemblies of Blomia tropicalis.</title>
        <authorList>
            <person name="Cui Y."/>
        </authorList>
    </citation>
    <scope>NUCLEOTIDE SEQUENCE</scope>
    <source>
        <tissue evidence="7">Adult mites</tissue>
    </source>
</reference>
<dbReference type="GO" id="GO:0005576">
    <property type="term" value="C:extracellular region"/>
    <property type="evidence" value="ECO:0007669"/>
    <property type="project" value="UniProtKB-SubCell"/>
</dbReference>
<dbReference type="SMART" id="SM00039">
    <property type="entry name" value="CRF"/>
    <property type="match status" value="1"/>
</dbReference>
<keyword evidence="2" id="KW-0964">Secreted</keyword>